<organism evidence="2 3">
    <name type="scientific">Tritrichomonas musculus</name>
    <dbReference type="NCBI Taxonomy" id="1915356"/>
    <lineage>
        <taxon>Eukaryota</taxon>
        <taxon>Metamonada</taxon>
        <taxon>Parabasalia</taxon>
        <taxon>Tritrichomonadida</taxon>
        <taxon>Tritrichomonadidae</taxon>
        <taxon>Tritrichomonas</taxon>
    </lineage>
</organism>
<dbReference type="EMBL" id="JAPFFF010000008">
    <property type="protein sequence ID" value="KAK8884975.1"/>
    <property type="molecule type" value="Genomic_DNA"/>
</dbReference>
<evidence type="ECO:0000313" key="3">
    <source>
        <dbReference type="Proteomes" id="UP001470230"/>
    </source>
</evidence>
<evidence type="ECO:0000313" key="2">
    <source>
        <dbReference type="EMBL" id="KAK8884975.1"/>
    </source>
</evidence>
<feature type="region of interest" description="Disordered" evidence="1">
    <location>
        <begin position="128"/>
        <end position="149"/>
    </location>
</feature>
<protein>
    <submittedName>
        <fullName evidence="2">Uncharacterized protein</fullName>
    </submittedName>
</protein>
<sequence length="196" mass="22046">MKNQCCNLNSCICKCGGISCRNIHIRHLSNSNGNDHFIYSALHHESLRVKNTKSITVDKCCGNCLHFHCSKCQEQFTISKCKNSKSRFIFGFSSDCLTHLEPTKFNEIVIIPEFPIALRSFVSLSENNDNESTSNVKIPTDSNDFSFDNHENSQNDEILSYDSDEEVMFGTTQTDFIIGKYIEPSISSFGQSSSAN</sequence>
<comment type="caution">
    <text evidence="2">The sequence shown here is derived from an EMBL/GenBank/DDBJ whole genome shotgun (WGS) entry which is preliminary data.</text>
</comment>
<dbReference type="Proteomes" id="UP001470230">
    <property type="component" value="Unassembled WGS sequence"/>
</dbReference>
<accession>A0ABR2K4H0</accession>
<reference evidence="2 3" key="1">
    <citation type="submission" date="2024-04" db="EMBL/GenBank/DDBJ databases">
        <title>Tritrichomonas musculus Genome.</title>
        <authorList>
            <person name="Alves-Ferreira E."/>
            <person name="Grigg M."/>
            <person name="Lorenzi H."/>
            <person name="Galac M."/>
        </authorList>
    </citation>
    <scope>NUCLEOTIDE SEQUENCE [LARGE SCALE GENOMIC DNA]</scope>
    <source>
        <strain evidence="2 3">EAF2021</strain>
    </source>
</reference>
<keyword evidence="3" id="KW-1185">Reference proteome</keyword>
<gene>
    <name evidence="2" type="ORF">M9Y10_044101</name>
</gene>
<proteinExistence type="predicted"/>
<feature type="compositionally biased region" description="Polar residues" evidence="1">
    <location>
        <begin position="128"/>
        <end position="146"/>
    </location>
</feature>
<name>A0ABR2K4H0_9EUKA</name>
<evidence type="ECO:0000256" key="1">
    <source>
        <dbReference type="SAM" id="MobiDB-lite"/>
    </source>
</evidence>